<dbReference type="OrthoDB" id="9764596at2"/>
<dbReference type="RefSeq" id="WP_132249673.1">
    <property type="nucleotide sequence ID" value="NZ_SMAL01000001.1"/>
</dbReference>
<feature type="transmembrane region" description="Helical" evidence="1">
    <location>
        <begin position="431"/>
        <end position="452"/>
    </location>
</feature>
<feature type="transmembrane region" description="Helical" evidence="1">
    <location>
        <begin position="322"/>
        <end position="342"/>
    </location>
</feature>
<dbReference type="InterPro" id="IPR039672">
    <property type="entry name" value="MFS_2"/>
</dbReference>
<feature type="transmembrane region" description="Helical" evidence="1">
    <location>
        <begin position="84"/>
        <end position="102"/>
    </location>
</feature>
<keyword evidence="3" id="KW-1185">Reference proteome</keyword>
<dbReference type="GO" id="GO:0008643">
    <property type="term" value="P:carbohydrate transport"/>
    <property type="evidence" value="ECO:0007669"/>
    <property type="project" value="InterPro"/>
</dbReference>
<feature type="transmembrane region" description="Helical" evidence="1">
    <location>
        <begin position="196"/>
        <end position="214"/>
    </location>
</feature>
<dbReference type="PANTHER" id="PTHR11328">
    <property type="entry name" value="MAJOR FACILITATOR SUPERFAMILY DOMAIN-CONTAINING PROTEIN"/>
    <property type="match status" value="1"/>
</dbReference>
<protein>
    <submittedName>
        <fullName evidence="2">Na+/melibiose symporter-like transporter</fullName>
    </submittedName>
</protein>
<dbReference type="GO" id="GO:0005886">
    <property type="term" value="C:plasma membrane"/>
    <property type="evidence" value="ECO:0007669"/>
    <property type="project" value="TreeGrafter"/>
</dbReference>
<dbReference type="Proteomes" id="UP000294902">
    <property type="component" value="Unassembled WGS sequence"/>
</dbReference>
<accession>A0A4R3MP57</accession>
<feature type="transmembrane region" description="Helical" evidence="1">
    <location>
        <begin position="20"/>
        <end position="44"/>
    </location>
</feature>
<reference evidence="2 3" key="1">
    <citation type="submission" date="2019-03" db="EMBL/GenBank/DDBJ databases">
        <title>Genomic Encyclopedia of Type Strains, Phase IV (KMG-IV): sequencing the most valuable type-strain genomes for metagenomic binning, comparative biology and taxonomic classification.</title>
        <authorList>
            <person name="Goeker M."/>
        </authorList>
    </citation>
    <scope>NUCLEOTIDE SEQUENCE [LARGE SCALE GENOMIC DNA]</scope>
    <source>
        <strain evidence="2 3">DSM 24629</strain>
    </source>
</reference>
<proteinExistence type="predicted"/>
<feature type="transmembrane region" description="Helical" evidence="1">
    <location>
        <begin position="348"/>
        <end position="367"/>
    </location>
</feature>
<evidence type="ECO:0000256" key="1">
    <source>
        <dbReference type="SAM" id="Phobius"/>
    </source>
</evidence>
<keyword evidence="1" id="KW-0472">Membrane</keyword>
<evidence type="ECO:0000313" key="2">
    <source>
        <dbReference type="EMBL" id="TCT17077.1"/>
    </source>
</evidence>
<feature type="transmembrane region" description="Helical" evidence="1">
    <location>
        <begin position="50"/>
        <end position="72"/>
    </location>
</feature>
<name>A0A4R3MP57_9FIRM</name>
<keyword evidence="1" id="KW-0812">Transmembrane</keyword>
<feature type="transmembrane region" description="Helical" evidence="1">
    <location>
        <begin position="388"/>
        <end position="411"/>
    </location>
</feature>
<feature type="transmembrane region" description="Helical" evidence="1">
    <location>
        <begin position="157"/>
        <end position="176"/>
    </location>
</feature>
<keyword evidence="1" id="KW-1133">Transmembrane helix</keyword>
<dbReference type="GO" id="GO:0015293">
    <property type="term" value="F:symporter activity"/>
    <property type="evidence" value="ECO:0007669"/>
    <property type="project" value="InterPro"/>
</dbReference>
<organism evidence="2 3">
    <name type="scientific">Natranaerovirga pectinivora</name>
    <dbReference type="NCBI Taxonomy" id="682400"/>
    <lineage>
        <taxon>Bacteria</taxon>
        <taxon>Bacillati</taxon>
        <taxon>Bacillota</taxon>
        <taxon>Clostridia</taxon>
        <taxon>Lachnospirales</taxon>
        <taxon>Natranaerovirgaceae</taxon>
        <taxon>Natranaerovirga</taxon>
    </lineage>
</organism>
<evidence type="ECO:0000313" key="3">
    <source>
        <dbReference type="Proteomes" id="UP000294902"/>
    </source>
</evidence>
<dbReference type="Pfam" id="PF13347">
    <property type="entry name" value="MFS_2"/>
    <property type="match status" value="1"/>
</dbReference>
<feature type="transmembrane region" description="Helical" evidence="1">
    <location>
        <begin position="255"/>
        <end position="281"/>
    </location>
</feature>
<dbReference type="SUPFAM" id="SSF103473">
    <property type="entry name" value="MFS general substrate transporter"/>
    <property type="match status" value="1"/>
</dbReference>
<dbReference type="PANTHER" id="PTHR11328:SF24">
    <property type="entry name" value="MAJOR FACILITATOR SUPERFAMILY (MFS) PROFILE DOMAIN-CONTAINING PROTEIN"/>
    <property type="match status" value="1"/>
</dbReference>
<sequence>MKDIKYSTKIGFFDKLSYGIGNLGFGVAMQCLASFLMFYSTVILGVPGRYVGFIVALSVFWDAVTDPVIGYLSDNTKFKRGRRHFYLFWGTITIAFFNYFMWTINPSYSMEIKVVFLFLLIFVLKTVMTVYGTPYTALGAELSYDYDTRTAIQGYRIFFFLMGLAFPTVVGITWFFRSTYEFPIGQMNPVGYELMGITISIIVLVSGFICYFVTKKYIPNLPKAKSEMEKSKNILKDIFIMFSEALKNRYFSKIFWGYLFVNICAALIGTLGLHVFTYTFIMDNNQIGIVMGIFFLMSLLSQPFWTKYSAKNDKQPSMEKSILISLIGCIFLTGLVIFKHIVRTHFWLLIPILGVVGFGAGGLFLFPPAMVGDVIDVEEYETGKRSEGIYFGTMTFGYKASQAIAIFLVGISLDVIGFNAEIEIQSYYTSLMLGLILCIGSIIVLIIALFIYRKYTLNKDKVLNIQSEIIDTEIVN</sequence>
<feature type="transmembrane region" description="Helical" evidence="1">
    <location>
        <begin position="114"/>
        <end position="137"/>
    </location>
</feature>
<dbReference type="EMBL" id="SMAL01000001">
    <property type="protein sequence ID" value="TCT17077.1"/>
    <property type="molecule type" value="Genomic_DNA"/>
</dbReference>
<dbReference type="AlphaFoldDB" id="A0A4R3MP57"/>
<gene>
    <name evidence="2" type="ORF">EDC18_101373</name>
</gene>
<comment type="caution">
    <text evidence="2">The sequence shown here is derived from an EMBL/GenBank/DDBJ whole genome shotgun (WGS) entry which is preliminary data.</text>
</comment>
<dbReference type="Gene3D" id="1.20.1250.20">
    <property type="entry name" value="MFS general substrate transporter like domains"/>
    <property type="match status" value="2"/>
</dbReference>
<dbReference type="InterPro" id="IPR036259">
    <property type="entry name" value="MFS_trans_sf"/>
</dbReference>
<feature type="transmembrane region" description="Helical" evidence="1">
    <location>
        <begin position="287"/>
        <end position="310"/>
    </location>
</feature>